<dbReference type="InterPro" id="IPR027381">
    <property type="entry name" value="LytR/CpsA/Psr_C"/>
</dbReference>
<evidence type="ECO:0000313" key="4">
    <source>
        <dbReference type="EMBL" id="MBF0940120.1"/>
    </source>
</evidence>
<accession>A0A929N1W0</accession>
<evidence type="ECO:0000256" key="1">
    <source>
        <dbReference type="SAM" id="MobiDB-lite"/>
    </source>
</evidence>
<dbReference type="Pfam" id="PF13399">
    <property type="entry name" value="LytR_C"/>
    <property type="match status" value="1"/>
</dbReference>
<evidence type="ECO:0000313" key="5">
    <source>
        <dbReference type="Proteomes" id="UP000718630"/>
    </source>
</evidence>
<name>A0A929N1W0_9ACTO</name>
<feature type="domain" description="LytR/CpsA/Psr regulator C-terminal" evidence="3">
    <location>
        <begin position="75"/>
        <end position="159"/>
    </location>
</feature>
<reference evidence="4" key="1">
    <citation type="submission" date="2020-04" db="EMBL/GenBank/DDBJ databases">
        <title>Deep metagenomics examines the oral microbiome during advanced dental caries in children, revealing novel taxa and co-occurrences with host molecules.</title>
        <authorList>
            <person name="Baker J.L."/>
            <person name="Morton J.T."/>
            <person name="Dinis M."/>
            <person name="Alvarez R."/>
            <person name="Tran N.C."/>
            <person name="Knight R."/>
            <person name="Edlund A."/>
        </authorList>
    </citation>
    <scope>NUCLEOTIDE SEQUENCE</scope>
    <source>
        <strain evidence="4">JCVI_32_bin.64</strain>
    </source>
</reference>
<keyword evidence="2" id="KW-1133">Transmembrane helix</keyword>
<evidence type="ECO:0000259" key="3">
    <source>
        <dbReference type="Pfam" id="PF13399"/>
    </source>
</evidence>
<feature type="transmembrane region" description="Helical" evidence="2">
    <location>
        <begin position="21"/>
        <end position="45"/>
    </location>
</feature>
<gene>
    <name evidence="4" type="ORF">HXK03_04505</name>
</gene>
<keyword evidence="2" id="KW-0812">Transmembrane</keyword>
<organism evidence="4 5">
    <name type="scientific">Schaalia georgiae</name>
    <dbReference type="NCBI Taxonomy" id="52768"/>
    <lineage>
        <taxon>Bacteria</taxon>
        <taxon>Bacillati</taxon>
        <taxon>Actinomycetota</taxon>
        <taxon>Actinomycetes</taxon>
        <taxon>Actinomycetales</taxon>
        <taxon>Actinomycetaceae</taxon>
        <taxon>Schaalia</taxon>
    </lineage>
</organism>
<dbReference type="AlphaFoldDB" id="A0A929N1W0"/>
<dbReference type="Gene3D" id="3.30.70.2390">
    <property type="match status" value="1"/>
</dbReference>
<proteinExistence type="predicted"/>
<comment type="caution">
    <text evidence="4">The sequence shown here is derived from an EMBL/GenBank/DDBJ whole genome shotgun (WGS) entry which is preliminary data.</text>
</comment>
<dbReference type="Proteomes" id="UP000718630">
    <property type="component" value="Unassembled WGS sequence"/>
</dbReference>
<dbReference type="EMBL" id="JABZFZ010000198">
    <property type="protein sequence ID" value="MBF0940120.1"/>
    <property type="molecule type" value="Genomic_DNA"/>
</dbReference>
<protein>
    <submittedName>
        <fullName evidence="4">LytR C-terminal domain-containing protein</fullName>
    </submittedName>
</protein>
<sequence length="200" mass="21241">MTPRQRYLMRRQRRQTAVFSITGLSLAVVALVGVLVLIGVIPIPFGNSFSESVKYAEKGDLVCPSVGAYPTPVEDVNVKVVNTTAHQGLATDATEMLISAGFTPQDPDNSTTEYGGKARIFAGISGVDDAYTVARYFPGAKVVLTAATDKAVTVELGNFYDSPIDAEEVAHISRSKDPLVRPEGCLPVPPNGLQSGDEPS</sequence>
<evidence type="ECO:0000256" key="2">
    <source>
        <dbReference type="SAM" id="Phobius"/>
    </source>
</evidence>
<keyword evidence="2" id="KW-0472">Membrane</keyword>
<feature type="region of interest" description="Disordered" evidence="1">
    <location>
        <begin position="175"/>
        <end position="200"/>
    </location>
</feature>